<organism evidence="2 3">
    <name type="scientific">Brachionus calyciflorus</name>
    <dbReference type="NCBI Taxonomy" id="104777"/>
    <lineage>
        <taxon>Eukaryota</taxon>
        <taxon>Metazoa</taxon>
        <taxon>Spiralia</taxon>
        <taxon>Gnathifera</taxon>
        <taxon>Rotifera</taxon>
        <taxon>Eurotatoria</taxon>
        <taxon>Monogononta</taxon>
        <taxon>Pseudotrocha</taxon>
        <taxon>Ploima</taxon>
        <taxon>Brachionidae</taxon>
        <taxon>Brachionus</taxon>
    </lineage>
</organism>
<evidence type="ECO:0000313" key="3">
    <source>
        <dbReference type="Proteomes" id="UP000663879"/>
    </source>
</evidence>
<name>A0A814LYW5_9BILA</name>
<sequence length="193" mass="22979">MSKSLLDQQADKLLNELIELIEEKWVLSTNIGKTCIQSFFQSYLKMSTEEGDQEVKESDFIENEINSDKLSSLSECNKNYERLKIELENMNTYKNRLEQINKNLNNLLKMDNGYFTEIDSDEFKLNLGQLVENYLKEFQLKKCLIEKYLFKARLKNECQITLASLWINEPFLDEFLLFKLKSFIKYHLLKIKK</sequence>
<proteinExistence type="predicted"/>
<feature type="coiled-coil region" evidence="1">
    <location>
        <begin position="73"/>
        <end position="110"/>
    </location>
</feature>
<protein>
    <submittedName>
        <fullName evidence="2">Uncharacterized protein</fullName>
    </submittedName>
</protein>
<gene>
    <name evidence="2" type="ORF">OXX778_LOCUS19693</name>
</gene>
<evidence type="ECO:0000256" key="1">
    <source>
        <dbReference type="SAM" id="Coils"/>
    </source>
</evidence>
<accession>A0A814LYW5</accession>
<reference evidence="2" key="1">
    <citation type="submission" date="2021-02" db="EMBL/GenBank/DDBJ databases">
        <authorList>
            <person name="Nowell W R."/>
        </authorList>
    </citation>
    <scope>NUCLEOTIDE SEQUENCE</scope>
    <source>
        <strain evidence="2">Ploen Becks lab</strain>
    </source>
</reference>
<evidence type="ECO:0000313" key="2">
    <source>
        <dbReference type="EMBL" id="CAF1070318.1"/>
    </source>
</evidence>
<comment type="caution">
    <text evidence="2">The sequence shown here is derived from an EMBL/GenBank/DDBJ whole genome shotgun (WGS) entry which is preliminary data.</text>
</comment>
<dbReference type="EMBL" id="CAJNOC010006102">
    <property type="protein sequence ID" value="CAF1070318.1"/>
    <property type="molecule type" value="Genomic_DNA"/>
</dbReference>
<keyword evidence="1" id="KW-0175">Coiled coil</keyword>
<keyword evidence="3" id="KW-1185">Reference proteome</keyword>
<dbReference type="Proteomes" id="UP000663879">
    <property type="component" value="Unassembled WGS sequence"/>
</dbReference>
<dbReference type="OrthoDB" id="10473819at2759"/>
<dbReference type="AlphaFoldDB" id="A0A814LYW5"/>